<evidence type="ECO:0000313" key="3">
    <source>
        <dbReference type="EMBL" id="HIQ83229.1"/>
    </source>
</evidence>
<dbReference type="AlphaFoldDB" id="A0A9D0ZN02"/>
<dbReference type="SMART" id="SM00460">
    <property type="entry name" value="TGc"/>
    <property type="match status" value="1"/>
</dbReference>
<dbReference type="PANTHER" id="PTHR33490:SF6">
    <property type="entry name" value="SLL1049 PROTEIN"/>
    <property type="match status" value="1"/>
</dbReference>
<gene>
    <name evidence="3" type="ORF">IAA52_09025</name>
</gene>
<dbReference type="Gene3D" id="3.10.620.30">
    <property type="match status" value="1"/>
</dbReference>
<evidence type="ECO:0000313" key="4">
    <source>
        <dbReference type="Proteomes" id="UP000824260"/>
    </source>
</evidence>
<dbReference type="Pfam" id="PF01841">
    <property type="entry name" value="Transglut_core"/>
    <property type="match status" value="1"/>
</dbReference>
<reference evidence="3" key="1">
    <citation type="submission" date="2020-10" db="EMBL/GenBank/DDBJ databases">
        <authorList>
            <person name="Gilroy R."/>
        </authorList>
    </citation>
    <scope>NUCLEOTIDE SEQUENCE</scope>
    <source>
        <strain evidence="3">ChiSjej6B24-2974</strain>
    </source>
</reference>
<keyword evidence="1" id="KW-1133">Transmembrane helix</keyword>
<dbReference type="SUPFAM" id="SSF54001">
    <property type="entry name" value="Cysteine proteinases"/>
    <property type="match status" value="1"/>
</dbReference>
<feature type="domain" description="Transglutaminase-like" evidence="2">
    <location>
        <begin position="207"/>
        <end position="263"/>
    </location>
</feature>
<organism evidence="3 4">
    <name type="scientific">Candidatus Pullichristensenella stercorigallinarum</name>
    <dbReference type="NCBI Taxonomy" id="2840909"/>
    <lineage>
        <taxon>Bacteria</taxon>
        <taxon>Bacillati</taxon>
        <taxon>Bacillota</taxon>
        <taxon>Clostridia</taxon>
        <taxon>Candidatus Pullichristensenella</taxon>
    </lineage>
</organism>
<dbReference type="InterPro" id="IPR038765">
    <property type="entry name" value="Papain-like_cys_pep_sf"/>
</dbReference>
<dbReference type="EMBL" id="DVFZ01000089">
    <property type="protein sequence ID" value="HIQ83229.1"/>
    <property type="molecule type" value="Genomic_DNA"/>
</dbReference>
<dbReference type="PANTHER" id="PTHR33490">
    <property type="entry name" value="BLR5614 PROTEIN-RELATED"/>
    <property type="match status" value="1"/>
</dbReference>
<feature type="transmembrane region" description="Helical" evidence="1">
    <location>
        <begin position="12"/>
        <end position="38"/>
    </location>
</feature>
<protein>
    <submittedName>
        <fullName evidence="3">Transglutaminase domain-containing protein</fullName>
    </submittedName>
</protein>
<proteinExistence type="predicted"/>
<dbReference type="Proteomes" id="UP000824260">
    <property type="component" value="Unassembled WGS sequence"/>
</dbReference>
<evidence type="ECO:0000256" key="1">
    <source>
        <dbReference type="SAM" id="Phobius"/>
    </source>
</evidence>
<accession>A0A9D0ZN02</accession>
<dbReference type="InterPro" id="IPR002931">
    <property type="entry name" value="Transglutaminase-like"/>
</dbReference>
<evidence type="ECO:0000259" key="2">
    <source>
        <dbReference type="SMART" id="SM00460"/>
    </source>
</evidence>
<sequence>MQSKLGRSHGCGKAGAVIAVAMAVLLTLLAVAASVAIYPEASGTVRYESGGAVLDASNANQGYVMVRMSSSKKLKVRITGDNQYTYDLDGDGEYDVYPLQDGSRDYTVVVYQQVQGNSYSQVLSRTVRAEMSDENAPFLSPNRYSWYTQDSAVVQLGAEICAGLTSDQEKVQAVYNYITSNMIYDYMAAMMVAAGQQTGYVPDLDEVLETKMGICFDFAAMMCALLRSQGIPTQMVMGYADAMYHAWNNVYIDGEWVRYDATSAVTFTNIQQYTEEAVY</sequence>
<comment type="caution">
    <text evidence="3">The sequence shown here is derived from an EMBL/GenBank/DDBJ whole genome shotgun (WGS) entry which is preliminary data.</text>
</comment>
<reference evidence="3" key="2">
    <citation type="journal article" date="2021" name="PeerJ">
        <title>Extensive microbial diversity within the chicken gut microbiome revealed by metagenomics and culture.</title>
        <authorList>
            <person name="Gilroy R."/>
            <person name="Ravi A."/>
            <person name="Getino M."/>
            <person name="Pursley I."/>
            <person name="Horton D.L."/>
            <person name="Alikhan N.F."/>
            <person name="Baker D."/>
            <person name="Gharbi K."/>
            <person name="Hall N."/>
            <person name="Watson M."/>
            <person name="Adriaenssens E.M."/>
            <person name="Foster-Nyarko E."/>
            <person name="Jarju S."/>
            <person name="Secka A."/>
            <person name="Antonio M."/>
            <person name="Oren A."/>
            <person name="Chaudhuri R.R."/>
            <person name="La Ragione R."/>
            <person name="Hildebrand F."/>
            <person name="Pallen M.J."/>
        </authorList>
    </citation>
    <scope>NUCLEOTIDE SEQUENCE</scope>
    <source>
        <strain evidence="3">ChiSjej6B24-2974</strain>
    </source>
</reference>
<name>A0A9D0ZN02_9FIRM</name>
<keyword evidence="1" id="KW-0472">Membrane</keyword>
<keyword evidence="1" id="KW-0812">Transmembrane</keyword>